<dbReference type="RefSeq" id="WP_386350996.1">
    <property type="nucleotide sequence ID" value="NZ_JBHSFG010000081.1"/>
</dbReference>
<feature type="repeat" description="TPR" evidence="4">
    <location>
        <begin position="225"/>
        <end position="258"/>
    </location>
</feature>
<dbReference type="PANTHER" id="PTHR45954:SF1">
    <property type="entry name" value="LD33695P"/>
    <property type="match status" value="1"/>
</dbReference>
<dbReference type="Pfam" id="PF13374">
    <property type="entry name" value="TPR_10"/>
    <property type="match status" value="1"/>
</dbReference>
<feature type="repeat" description="TPR" evidence="4">
    <location>
        <begin position="185"/>
        <end position="218"/>
    </location>
</feature>
<evidence type="ECO:0000313" key="6">
    <source>
        <dbReference type="EMBL" id="MFC4470396.1"/>
    </source>
</evidence>
<dbReference type="SMART" id="SM00028">
    <property type="entry name" value="TPR"/>
    <property type="match status" value="5"/>
</dbReference>
<dbReference type="Pfam" id="PF13424">
    <property type="entry name" value="TPR_12"/>
    <property type="match status" value="2"/>
</dbReference>
<evidence type="ECO:0000256" key="5">
    <source>
        <dbReference type="SAM" id="MobiDB-lite"/>
    </source>
</evidence>
<protein>
    <submittedName>
        <fullName evidence="6">Tetratricopeptide repeat protein</fullName>
    </submittedName>
</protein>
<dbReference type="EMBL" id="JBHSFG010000081">
    <property type="protein sequence ID" value="MFC4470396.1"/>
    <property type="molecule type" value="Genomic_DNA"/>
</dbReference>
<dbReference type="PROSITE" id="PS50005">
    <property type="entry name" value="TPR"/>
    <property type="match status" value="3"/>
</dbReference>
<comment type="caution">
    <text evidence="6">The sequence shown here is derived from an EMBL/GenBank/DDBJ whole genome shotgun (WGS) entry which is preliminary data.</text>
</comment>
<evidence type="ECO:0000256" key="2">
    <source>
        <dbReference type="ARBA" id="ARBA00022490"/>
    </source>
</evidence>
<organism evidence="6 7">
    <name type="scientific">Streptomyces xiangluensis</name>
    <dbReference type="NCBI Taxonomy" id="2665720"/>
    <lineage>
        <taxon>Bacteria</taxon>
        <taxon>Bacillati</taxon>
        <taxon>Actinomycetota</taxon>
        <taxon>Actinomycetes</taxon>
        <taxon>Kitasatosporales</taxon>
        <taxon>Streptomycetaceae</taxon>
        <taxon>Streptomyces</taxon>
    </lineage>
</organism>
<feature type="compositionally biased region" description="Basic and acidic residues" evidence="5">
    <location>
        <begin position="388"/>
        <end position="402"/>
    </location>
</feature>
<feature type="repeat" description="TPR" evidence="4">
    <location>
        <begin position="265"/>
        <end position="298"/>
    </location>
</feature>
<feature type="region of interest" description="Disordered" evidence="5">
    <location>
        <begin position="388"/>
        <end position="414"/>
    </location>
</feature>
<feature type="non-terminal residue" evidence="6">
    <location>
        <position position="1"/>
    </location>
</feature>
<gene>
    <name evidence="6" type="ORF">ACFPH6_38875</name>
</gene>
<keyword evidence="3" id="KW-0677">Repeat</keyword>
<dbReference type="InterPro" id="IPR011990">
    <property type="entry name" value="TPR-like_helical_dom_sf"/>
</dbReference>
<sequence>GLHSGPDISTPAAAALAGLPLRQTRGLFSELTCAHLLTEHAPGRYTRHDLLRVYAAERVFTEETPQERDRAVQRLLAWYLHTADAAYPFLTPHRRRVPLAPLPVSCHPLTFGAHDQALDWCESERPNLVAAVRQAAAAGRPDLTWQLTAALWGFFYLRGHLHDWLDTARTSLCATRDAHDRTGEAWSLDDLACALTQMHRYDEAIDHFRQAMALSRQLGYAYGRRQALVNLGYTHRLVGRPDEAVEYYRRALAVSRTLGDPSDEGSILTNLGDAYEQLARFGDAISYLEKALSVLRAHGDRWAEGIALDILGTVHRRLQRHDDAVAYYHQALDTHTGIGSRWGQARTLGNLGDAHLATGNPDAARANWEKALAILEKVDHPDAEEIRGRLRRLEKLPPDARPDPTVGREAPTLP</sequence>
<keyword evidence="4" id="KW-0802">TPR repeat</keyword>
<dbReference type="SUPFAM" id="SSF48452">
    <property type="entry name" value="TPR-like"/>
    <property type="match status" value="1"/>
</dbReference>
<evidence type="ECO:0000256" key="3">
    <source>
        <dbReference type="ARBA" id="ARBA00022737"/>
    </source>
</evidence>
<evidence type="ECO:0000256" key="4">
    <source>
        <dbReference type="PROSITE-ProRule" id="PRU00339"/>
    </source>
</evidence>
<reference evidence="7" key="1">
    <citation type="journal article" date="2019" name="Int. J. Syst. Evol. Microbiol.">
        <title>The Global Catalogue of Microorganisms (GCM) 10K type strain sequencing project: providing services to taxonomists for standard genome sequencing and annotation.</title>
        <authorList>
            <consortium name="The Broad Institute Genomics Platform"/>
            <consortium name="The Broad Institute Genome Sequencing Center for Infectious Disease"/>
            <person name="Wu L."/>
            <person name="Ma J."/>
        </authorList>
    </citation>
    <scope>NUCLEOTIDE SEQUENCE [LARGE SCALE GENOMIC DNA]</scope>
    <source>
        <strain evidence="7">DT43</strain>
    </source>
</reference>
<name>A0ABV8Z1P3_9ACTN</name>
<dbReference type="InterPro" id="IPR052386">
    <property type="entry name" value="GPSM"/>
</dbReference>
<dbReference type="Proteomes" id="UP001596012">
    <property type="component" value="Unassembled WGS sequence"/>
</dbReference>
<keyword evidence="2" id="KW-0963">Cytoplasm</keyword>
<dbReference type="InterPro" id="IPR019734">
    <property type="entry name" value="TPR_rpt"/>
</dbReference>
<dbReference type="PANTHER" id="PTHR45954">
    <property type="entry name" value="LD33695P"/>
    <property type="match status" value="1"/>
</dbReference>
<evidence type="ECO:0000256" key="1">
    <source>
        <dbReference type="ARBA" id="ARBA00004496"/>
    </source>
</evidence>
<keyword evidence="7" id="KW-1185">Reference proteome</keyword>
<comment type="subcellular location">
    <subcellularLocation>
        <location evidence="1">Cytoplasm</location>
    </subcellularLocation>
</comment>
<evidence type="ECO:0000313" key="7">
    <source>
        <dbReference type="Proteomes" id="UP001596012"/>
    </source>
</evidence>
<accession>A0ABV8Z1P3</accession>
<proteinExistence type="predicted"/>
<dbReference type="Gene3D" id="1.25.40.10">
    <property type="entry name" value="Tetratricopeptide repeat domain"/>
    <property type="match status" value="1"/>
</dbReference>